<gene>
    <name evidence="2" type="ORF">HSEST_0810</name>
</gene>
<reference evidence="2 3" key="1">
    <citation type="submission" date="2020-11" db="EMBL/GenBank/DDBJ databases">
        <title>Carbohydrate-dependent, anaerobic sulfur respiration: A novel catabolism in halophilic archaea.</title>
        <authorList>
            <person name="Sorokin D.Y."/>
            <person name="Messina E."/>
            <person name="Smedile F."/>
            <person name="La Cono V."/>
            <person name="Hallsworth J.E."/>
            <person name="Yakimov M.M."/>
        </authorList>
    </citation>
    <scope>NUCLEOTIDE SEQUENCE [LARGE SCALE GENOMIC DNA]</scope>
    <source>
        <strain evidence="2 3">HSR-Est</strain>
    </source>
</reference>
<accession>A0A897NPI7</accession>
<feature type="compositionally biased region" description="Basic and acidic residues" evidence="1">
    <location>
        <begin position="1"/>
        <end position="14"/>
    </location>
</feature>
<feature type="region of interest" description="Disordered" evidence="1">
    <location>
        <begin position="1"/>
        <end position="50"/>
    </location>
</feature>
<proteinExistence type="predicted"/>
<dbReference type="EMBL" id="CP064791">
    <property type="protein sequence ID" value="QSG14354.1"/>
    <property type="molecule type" value="Genomic_DNA"/>
</dbReference>
<sequence length="50" mass="5633">MDAIHARREQRGIEDSLGSRPQADDSVASKTPRADGAKRRRRRDSLAESR</sequence>
<keyword evidence="3" id="KW-1185">Reference proteome</keyword>
<evidence type="ECO:0000313" key="3">
    <source>
        <dbReference type="Proteomes" id="UP000663292"/>
    </source>
</evidence>
<name>A0A897NPI7_9EURY</name>
<dbReference type="Proteomes" id="UP000663292">
    <property type="component" value="Chromosome"/>
</dbReference>
<organism evidence="2 3">
    <name type="scientific">Halapricum desulfuricans</name>
    <dbReference type="NCBI Taxonomy" id="2841257"/>
    <lineage>
        <taxon>Archaea</taxon>
        <taxon>Methanobacteriati</taxon>
        <taxon>Methanobacteriota</taxon>
        <taxon>Stenosarchaea group</taxon>
        <taxon>Halobacteria</taxon>
        <taxon>Halobacteriales</taxon>
        <taxon>Haloarculaceae</taxon>
        <taxon>Halapricum</taxon>
    </lineage>
</organism>
<dbReference type="AlphaFoldDB" id="A0A897NPI7"/>
<evidence type="ECO:0000256" key="1">
    <source>
        <dbReference type="SAM" id="MobiDB-lite"/>
    </source>
</evidence>
<protein>
    <submittedName>
        <fullName evidence="2">Uncharacterized protein</fullName>
    </submittedName>
</protein>
<evidence type="ECO:0000313" key="2">
    <source>
        <dbReference type="EMBL" id="QSG14354.1"/>
    </source>
</evidence>